<feature type="compositionally biased region" description="Polar residues" evidence="1">
    <location>
        <begin position="62"/>
        <end position="72"/>
    </location>
</feature>
<feature type="region of interest" description="Disordered" evidence="1">
    <location>
        <begin position="168"/>
        <end position="202"/>
    </location>
</feature>
<name>A0AAV6HPK6_9ERIC</name>
<feature type="compositionally biased region" description="Basic and acidic residues" evidence="1">
    <location>
        <begin position="291"/>
        <end position="300"/>
    </location>
</feature>
<comment type="caution">
    <text evidence="2">The sequence shown here is derived from an EMBL/GenBank/DDBJ whole genome shotgun (WGS) entry which is preliminary data.</text>
</comment>
<feature type="region of interest" description="Disordered" evidence="1">
    <location>
        <begin position="62"/>
        <end position="107"/>
    </location>
</feature>
<organism evidence="2 3">
    <name type="scientific">Rhododendron griersonianum</name>
    <dbReference type="NCBI Taxonomy" id="479676"/>
    <lineage>
        <taxon>Eukaryota</taxon>
        <taxon>Viridiplantae</taxon>
        <taxon>Streptophyta</taxon>
        <taxon>Embryophyta</taxon>
        <taxon>Tracheophyta</taxon>
        <taxon>Spermatophyta</taxon>
        <taxon>Magnoliopsida</taxon>
        <taxon>eudicotyledons</taxon>
        <taxon>Gunneridae</taxon>
        <taxon>Pentapetalae</taxon>
        <taxon>asterids</taxon>
        <taxon>Ericales</taxon>
        <taxon>Ericaceae</taxon>
        <taxon>Ericoideae</taxon>
        <taxon>Rhodoreae</taxon>
        <taxon>Rhododendron</taxon>
    </lineage>
</organism>
<evidence type="ECO:0000313" key="3">
    <source>
        <dbReference type="Proteomes" id="UP000823749"/>
    </source>
</evidence>
<feature type="region of interest" description="Disordered" evidence="1">
    <location>
        <begin position="264"/>
        <end position="330"/>
    </location>
</feature>
<evidence type="ECO:0000313" key="2">
    <source>
        <dbReference type="EMBL" id="KAG5513075.1"/>
    </source>
</evidence>
<feature type="compositionally biased region" description="Low complexity" evidence="1">
    <location>
        <begin position="186"/>
        <end position="200"/>
    </location>
</feature>
<evidence type="ECO:0000256" key="1">
    <source>
        <dbReference type="SAM" id="MobiDB-lite"/>
    </source>
</evidence>
<reference evidence="2" key="1">
    <citation type="submission" date="2020-08" db="EMBL/GenBank/DDBJ databases">
        <title>Plant Genome Project.</title>
        <authorList>
            <person name="Zhang R.-G."/>
        </authorList>
    </citation>
    <scope>NUCLEOTIDE SEQUENCE</scope>
    <source>
        <strain evidence="2">WSP0</strain>
        <tissue evidence="2">Leaf</tissue>
    </source>
</reference>
<gene>
    <name evidence="2" type="ORF">RHGRI_038501</name>
</gene>
<dbReference type="Proteomes" id="UP000823749">
    <property type="component" value="Unassembled WGS sequence"/>
</dbReference>
<dbReference type="EMBL" id="JACTNZ010000016">
    <property type="protein sequence ID" value="KAG5513075.1"/>
    <property type="molecule type" value="Genomic_DNA"/>
</dbReference>
<proteinExistence type="predicted"/>
<feature type="compositionally biased region" description="Polar residues" evidence="1">
    <location>
        <begin position="278"/>
        <end position="290"/>
    </location>
</feature>
<keyword evidence="3" id="KW-1185">Reference proteome</keyword>
<protein>
    <submittedName>
        <fullName evidence="2">Uncharacterized protein</fullName>
    </submittedName>
</protein>
<dbReference type="AlphaFoldDB" id="A0AAV6HPK6"/>
<sequence length="330" mass="36085">MADGTVSMADGLGLKALDSNELRRRRQLLDPHQKSQIQTLHQGNHNNPILFELDSSHMFTSDESVSRFNNGGTVPIPSSISTPTGSGAPSPNSAKIPNPSQEQQDSEECLGVLSPKHYQSNSARKLHQDSEARMLEIVGHLEEELNNSEDPFILDVVTAKLQNIQQSWREAEKQTPPSTTVFGEFSPKSTKKSSPSQQQQVTHLHGNTYQFQRTPAEVQEKQAPDLSVASPMDQSNLKENTEDSDDSDVELLNVLEGVVSSVVHSNEEANKEAMAARSGTSTSSEIQQSVGDEKQGKPPDIKLQLGGSKKAGHNGKYRSQSKGSSHKKRK</sequence>
<accession>A0AAV6HPK6</accession>
<feature type="region of interest" description="Disordered" evidence="1">
    <location>
        <begin position="215"/>
        <end position="250"/>
    </location>
</feature>
<feature type="compositionally biased region" description="Low complexity" evidence="1">
    <location>
        <begin position="75"/>
        <end position="94"/>
    </location>
</feature>